<keyword evidence="3" id="KW-1185">Reference proteome</keyword>
<evidence type="ECO:0000313" key="2">
    <source>
        <dbReference type="EMBL" id="GCE28546.1"/>
    </source>
</evidence>
<dbReference type="EMBL" id="BIFT01000001">
    <property type="protein sequence ID" value="GCE28546.1"/>
    <property type="molecule type" value="Genomic_DNA"/>
</dbReference>
<evidence type="ECO:0000256" key="1">
    <source>
        <dbReference type="SAM" id="Phobius"/>
    </source>
</evidence>
<name>A0A402BB64_9CHLR</name>
<keyword evidence="1" id="KW-0812">Transmembrane</keyword>
<protein>
    <submittedName>
        <fullName evidence="2">Uncharacterized protein</fullName>
    </submittedName>
</protein>
<sequence>MFLQRIKRLHPIWRAAYMLGFSLLLNGCLFGVLSLVLLKNLNQVWAILLLFPCAAFVGAGLSTFRYIARNAYIVEDTDKNI</sequence>
<reference evidence="3" key="1">
    <citation type="submission" date="2018-12" db="EMBL/GenBank/DDBJ databases">
        <title>Tengunoibacter tsumagoiensis gen. nov., sp. nov., Dictyobacter kobayashii sp. nov., D. alpinus sp. nov., and D. joshuensis sp. nov. and description of Dictyobacteraceae fam. nov. within the order Ktedonobacterales isolated from Tengu-no-mugimeshi.</title>
        <authorList>
            <person name="Wang C.M."/>
            <person name="Zheng Y."/>
            <person name="Sakai Y."/>
            <person name="Toyoda A."/>
            <person name="Minakuchi Y."/>
            <person name="Abe K."/>
            <person name="Yokota A."/>
            <person name="Yabe S."/>
        </authorList>
    </citation>
    <scope>NUCLEOTIDE SEQUENCE [LARGE SCALE GENOMIC DNA]</scope>
    <source>
        <strain evidence="3">Uno16</strain>
    </source>
</reference>
<evidence type="ECO:0000313" key="3">
    <source>
        <dbReference type="Proteomes" id="UP000287171"/>
    </source>
</evidence>
<gene>
    <name evidence="2" type="ORF">KDA_40300</name>
</gene>
<keyword evidence="1" id="KW-1133">Transmembrane helix</keyword>
<accession>A0A402BB64</accession>
<keyword evidence="1" id="KW-0472">Membrane</keyword>
<dbReference type="Proteomes" id="UP000287171">
    <property type="component" value="Unassembled WGS sequence"/>
</dbReference>
<proteinExistence type="predicted"/>
<dbReference type="AlphaFoldDB" id="A0A402BB64"/>
<feature type="transmembrane region" description="Helical" evidence="1">
    <location>
        <begin position="12"/>
        <end position="38"/>
    </location>
</feature>
<organism evidence="2 3">
    <name type="scientific">Dictyobacter alpinus</name>
    <dbReference type="NCBI Taxonomy" id="2014873"/>
    <lineage>
        <taxon>Bacteria</taxon>
        <taxon>Bacillati</taxon>
        <taxon>Chloroflexota</taxon>
        <taxon>Ktedonobacteria</taxon>
        <taxon>Ktedonobacterales</taxon>
        <taxon>Dictyobacteraceae</taxon>
        <taxon>Dictyobacter</taxon>
    </lineage>
</organism>
<comment type="caution">
    <text evidence="2">The sequence shown here is derived from an EMBL/GenBank/DDBJ whole genome shotgun (WGS) entry which is preliminary data.</text>
</comment>
<feature type="transmembrane region" description="Helical" evidence="1">
    <location>
        <begin position="44"/>
        <end position="64"/>
    </location>
</feature>